<keyword evidence="3 9" id="KW-0547">Nucleotide-binding</keyword>
<evidence type="ECO:0000259" key="11">
    <source>
        <dbReference type="Pfam" id="PF00294"/>
    </source>
</evidence>
<dbReference type="InterPro" id="IPR002139">
    <property type="entry name" value="Ribo/fructo_kinase"/>
</dbReference>
<feature type="binding site" evidence="9">
    <location>
        <position position="288"/>
    </location>
    <ligand>
        <name>K(+)</name>
        <dbReference type="ChEBI" id="CHEBI:29103"/>
    </ligand>
</feature>
<keyword evidence="8 9" id="KW-0119">Carbohydrate metabolism</keyword>
<evidence type="ECO:0000313" key="13">
    <source>
        <dbReference type="Proteomes" id="UP001315278"/>
    </source>
</evidence>
<dbReference type="RefSeq" id="WP_212397440.1">
    <property type="nucleotide sequence ID" value="NZ_JAFCJH010000033.1"/>
</dbReference>
<reference evidence="13" key="1">
    <citation type="journal article" date="2021" name="ISME J.">
        <title>Evolutionary origin and ecological implication of a unique nif island in free-living Bradyrhizobium lineages.</title>
        <authorList>
            <person name="Tao J."/>
        </authorList>
    </citation>
    <scope>NUCLEOTIDE SEQUENCE [LARGE SCALE GENOMIC DNA]</scope>
    <source>
        <strain evidence="13">SZCCT0434</strain>
    </source>
</reference>
<feature type="domain" description="Carbohydrate kinase PfkB" evidence="11">
    <location>
        <begin position="6"/>
        <end position="296"/>
    </location>
</feature>
<dbReference type="HAMAP" id="MF_01987">
    <property type="entry name" value="Ribokinase"/>
    <property type="match status" value="1"/>
</dbReference>
<evidence type="ECO:0000256" key="3">
    <source>
        <dbReference type="ARBA" id="ARBA00022741"/>
    </source>
</evidence>
<feature type="binding site" evidence="9">
    <location>
        <begin position="41"/>
        <end position="45"/>
    </location>
    <ligand>
        <name>substrate</name>
    </ligand>
</feature>
<dbReference type="InterPro" id="IPR011611">
    <property type="entry name" value="PfkB_dom"/>
</dbReference>
<comment type="cofactor">
    <cofactor evidence="9">
        <name>Mg(2+)</name>
        <dbReference type="ChEBI" id="CHEBI:18420"/>
    </cofactor>
    <text evidence="9">Requires a divalent cation, most likely magnesium in vivo, as an electrophilic catalyst to aid phosphoryl group transfer. It is the chelate of the metal and the nucleotide that is the actual substrate.</text>
</comment>
<dbReference type="InterPro" id="IPR029056">
    <property type="entry name" value="Ribokinase-like"/>
</dbReference>
<feature type="binding site" evidence="9">
    <location>
        <position position="285"/>
    </location>
    <ligand>
        <name>K(+)</name>
        <dbReference type="ChEBI" id="CHEBI:29103"/>
    </ligand>
</feature>
<dbReference type="Proteomes" id="UP001315278">
    <property type="component" value="Unassembled WGS sequence"/>
</dbReference>
<dbReference type="CDD" id="cd01174">
    <property type="entry name" value="ribokinase"/>
    <property type="match status" value="1"/>
</dbReference>
<feature type="binding site" evidence="9">
    <location>
        <begin position="254"/>
        <end position="255"/>
    </location>
    <ligand>
        <name>ATP</name>
        <dbReference type="ChEBI" id="CHEBI:30616"/>
    </ligand>
</feature>
<keyword evidence="9" id="KW-0963">Cytoplasm</keyword>
<keyword evidence="5 9" id="KW-0067">ATP-binding</keyword>
<dbReference type="InterPro" id="IPR011877">
    <property type="entry name" value="Ribokinase"/>
</dbReference>
<feature type="binding site" evidence="9">
    <location>
        <position position="186"/>
    </location>
    <ligand>
        <name>ATP</name>
        <dbReference type="ChEBI" id="CHEBI:30616"/>
    </ligand>
</feature>
<comment type="pathway">
    <text evidence="9">Carbohydrate metabolism; D-ribose degradation; D-ribose 5-phosphate from beta-D-ribopyranose: step 2/2.</text>
</comment>
<keyword evidence="6 9" id="KW-0460">Magnesium</keyword>
<dbReference type="EMBL" id="JAFCJH010000033">
    <property type="protein sequence ID" value="MBR0798994.1"/>
    <property type="molecule type" value="Genomic_DNA"/>
</dbReference>
<dbReference type="PANTHER" id="PTHR10584">
    <property type="entry name" value="SUGAR KINASE"/>
    <property type="match status" value="1"/>
</dbReference>
<dbReference type="GO" id="GO:0004747">
    <property type="term" value="F:ribokinase activity"/>
    <property type="evidence" value="ECO:0007669"/>
    <property type="project" value="UniProtKB-EC"/>
</dbReference>
<protein>
    <recommendedName>
        <fullName evidence="9 10">Ribokinase</fullName>
        <shortName evidence="9">RK</shortName>
        <ecNumber evidence="9 10">2.7.1.15</ecNumber>
    </recommendedName>
</protein>
<organism evidence="12 13">
    <name type="scientific">Bradyrhizobium jicamae</name>
    <dbReference type="NCBI Taxonomy" id="280332"/>
    <lineage>
        <taxon>Bacteria</taxon>
        <taxon>Pseudomonadati</taxon>
        <taxon>Pseudomonadota</taxon>
        <taxon>Alphaproteobacteria</taxon>
        <taxon>Hyphomicrobiales</taxon>
        <taxon>Nitrobacteraceae</taxon>
        <taxon>Bradyrhizobium</taxon>
    </lineage>
</organism>
<comment type="subunit">
    <text evidence="9">Homodimer.</text>
</comment>
<keyword evidence="4 9" id="KW-0418">Kinase</keyword>
<accession>A0ABS5FQA7</accession>
<feature type="binding site" evidence="9">
    <location>
        <position position="290"/>
    </location>
    <ligand>
        <name>K(+)</name>
        <dbReference type="ChEBI" id="CHEBI:29103"/>
    </ligand>
</feature>
<comment type="catalytic activity">
    <reaction evidence="9">
        <text>D-ribose + ATP = D-ribose 5-phosphate + ADP + H(+)</text>
        <dbReference type="Rhea" id="RHEA:13697"/>
        <dbReference type="ChEBI" id="CHEBI:15378"/>
        <dbReference type="ChEBI" id="CHEBI:30616"/>
        <dbReference type="ChEBI" id="CHEBI:47013"/>
        <dbReference type="ChEBI" id="CHEBI:78346"/>
        <dbReference type="ChEBI" id="CHEBI:456216"/>
        <dbReference type="EC" id="2.7.1.15"/>
    </reaction>
</comment>
<dbReference type="Gene3D" id="3.40.1190.20">
    <property type="match status" value="1"/>
</dbReference>
<comment type="subcellular location">
    <subcellularLocation>
        <location evidence="9">Cytoplasm</location>
    </subcellularLocation>
</comment>
<evidence type="ECO:0000256" key="4">
    <source>
        <dbReference type="ARBA" id="ARBA00022777"/>
    </source>
</evidence>
<dbReference type="SUPFAM" id="SSF53613">
    <property type="entry name" value="Ribokinase-like"/>
    <property type="match status" value="1"/>
</dbReference>
<keyword evidence="13" id="KW-1185">Reference proteome</keyword>
<keyword evidence="7 9" id="KW-0630">Potassium</keyword>
<feature type="binding site" evidence="9">
    <location>
        <begin position="13"/>
        <end position="15"/>
    </location>
    <ligand>
        <name>substrate</name>
    </ligand>
</feature>
<evidence type="ECO:0000256" key="8">
    <source>
        <dbReference type="ARBA" id="ARBA00023277"/>
    </source>
</evidence>
<keyword evidence="1 9" id="KW-0808">Transferase</keyword>
<keyword evidence="2 9" id="KW-0479">Metal-binding</keyword>
<dbReference type="EC" id="2.7.1.15" evidence="9 10"/>
<dbReference type="PRINTS" id="PR00990">
    <property type="entry name" value="RIBOKINASE"/>
</dbReference>
<comment type="activity regulation">
    <text evidence="9">Activated by a monovalent cation that binds near, but not in, the active site. The most likely occupant of the site in vivo is potassium. Ion binding induces a conformational change that may alter substrate affinity.</text>
</comment>
<sequence length="311" mass="31009">MSKNGVAVLGVFVVDLAFRAGNMPAIGETIAGSGFAMGPGGKGSNQAVAAARAGAGVTFISRIGSDAFGELAIKTWEAEGIRPHVAKVADAPTGAAFIYVHETRGDNAIIVVPGAAGGISPADIDAAAGAISASRVFVTQLEQPVDAALRGLEIARAAGTITVFNPAPALKFDPGLFALCDYVVPNETEAEGLTGIAVGDLAGARRAGNALLEKGAGTALITLGERGALFHSRDRSLHVPPFAAGKVVETTGAGDAFVGGFAAALAAGAEPLEAARFGSATAGISVTRPGTAPAMPRRAEIEALLKEQSAS</sequence>
<feature type="active site" description="Proton acceptor" evidence="9">
    <location>
        <position position="255"/>
    </location>
</feature>
<gene>
    <name evidence="9 12" type="primary">rbsK</name>
    <name evidence="12" type="ORF">JQ615_26755</name>
</gene>
<comment type="function">
    <text evidence="9">Catalyzes the phosphorylation of ribose at O-5 in a reaction requiring ATP and magnesium. The resulting D-ribose-5-phosphate can then be used either for sythesis of nucleotides, histidine, and tryptophan, or as a component of the pentose phosphate pathway.</text>
</comment>
<feature type="binding site" evidence="9">
    <location>
        <position position="142"/>
    </location>
    <ligand>
        <name>substrate</name>
    </ligand>
</feature>
<evidence type="ECO:0000256" key="7">
    <source>
        <dbReference type="ARBA" id="ARBA00022958"/>
    </source>
</evidence>
<evidence type="ECO:0000256" key="2">
    <source>
        <dbReference type="ARBA" id="ARBA00022723"/>
    </source>
</evidence>
<comment type="caution">
    <text evidence="9">Lacks conserved residue(s) required for the propagation of feature annotation.</text>
</comment>
<evidence type="ECO:0000256" key="1">
    <source>
        <dbReference type="ARBA" id="ARBA00022679"/>
    </source>
</evidence>
<evidence type="ECO:0000256" key="10">
    <source>
        <dbReference type="NCBIfam" id="TIGR02152"/>
    </source>
</evidence>
<evidence type="ECO:0000313" key="12">
    <source>
        <dbReference type="EMBL" id="MBR0798994.1"/>
    </source>
</evidence>
<evidence type="ECO:0000256" key="5">
    <source>
        <dbReference type="ARBA" id="ARBA00022840"/>
    </source>
</evidence>
<dbReference type="Pfam" id="PF00294">
    <property type="entry name" value="PfkB"/>
    <property type="match status" value="1"/>
</dbReference>
<dbReference type="PANTHER" id="PTHR10584:SF166">
    <property type="entry name" value="RIBOKINASE"/>
    <property type="match status" value="1"/>
</dbReference>
<feature type="binding site" evidence="9">
    <location>
        <begin position="222"/>
        <end position="227"/>
    </location>
    <ligand>
        <name>ATP</name>
        <dbReference type="ChEBI" id="CHEBI:30616"/>
    </ligand>
</feature>
<feature type="binding site" evidence="9">
    <location>
        <position position="255"/>
    </location>
    <ligand>
        <name>substrate</name>
    </ligand>
</feature>
<proteinExistence type="inferred from homology"/>
<comment type="similarity">
    <text evidence="9">Belongs to the carbohydrate kinase PfkB family. Ribokinase subfamily.</text>
</comment>
<evidence type="ECO:0000256" key="9">
    <source>
        <dbReference type="HAMAP-Rule" id="MF_01987"/>
    </source>
</evidence>
<dbReference type="NCBIfam" id="TIGR02152">
    <property type="entry name" value="D_ribokin_bact"/>
    <property type="match status" value="1"/>
</dbReference>
<feature type="binding site" evidence="9">
    <location>
        <position position="251"/>
    </location>
    <ligand>
        <name>K(+)</name>
        <dbReference type="ChEBI" id="CHEBI:29103"/>
    </ligand>
</feature>
<comment type="caution">
    <text evidence="12">The sequence shown here is derived from an EMBL/GenBank/DDBJ whole genome shotgun (WGS) entry which is preliminary data.</text>
</comment>
<evidence type="ECO:0000256" key="6">
    <source>
        <dbReference type="ARBA" id="ARBA00022842"/>
    </source>
</evidence>
<name>A0ABS5FQA7_9BRAD</name>